<evidence type="ECO:0000259" key="1">
    <source>
        <dbReference type="Pfam" id="PF03050"/>
    </source>
</evidence>
<dbReference type="Pfam" id="PF13005">
    <property type="entry name" value="zf-IS66"/>
    <property type="match status" value="1"/>
</dbReference>
<comment type="caution">
    <text evidence="3">The sequence shown here is derived from an EMBL/GenBank/DDBJ whole genome shotgun (WGS) entry which is preliminary data.</text>
</comment>
<dbReference type="Proteomes" id="UP000018949">
    <property type="component" value="Unassembled WGS sequence"/>
</dbReference>
<gene>
    <name evidence="3" type="ORF">JCM21738_5586</name>
</gene>
<dbReference type="InterPro" id="IPR024474">
    <property type="entry name" value="Znf_dom_IS66"/>
</dbReference>
<organism evidence="3 4">
    <name type="scientific">Mesobacillus boroniphilus JCM 21738</name>
    <dbReference type="NCBI Taxonomy" id="1294265"/>
    <lineage>
        <taxon>Bacteria</taxon>
        <taxon>Bacillati</taxon>
        <taxon>Bacillota</taxon>
        <taxon>Bacilli</taxon>
        <taxon>Bacillales</taxon>
        <taxon>Bacillaceae</taxon>
        <taxon>Mesobacillus</taxon>
    </lineage>
</organism>
<dbReference type="AlphaFoldDB" id="W4RXT4"/>
<evidence type="ECO:0000313" key="3">
    <source>
        <dbReference type="EMBL" id="GAE48449.1"/>
    </source>
</evidence>
<dbReference type="eggNOG" id="COG3316">
    <property type="taxonomic scope" value="Bacteria"/>
</dbReference>
<evidence type="ECO:0000313" key="4">
    <source>
        <dbReference type="Proteomes" id="UP000018949"/>
    </source>
</evidence>
<protein>
    <submittedName>
        <fullName evidence="3">Mobile element protein</fullName>
    </submittedName>
</protein>
<dbReference type="Pfam" id="PF03050">
    <property type="entry name" value="DDE_Tnp_IS66"/>
    <property type="match status" value="1"/>
</dbReference>
<dbReference type="InterPro" id="IPR004291">
    <property type="entry name" value="Transposase_IS66_central"/>
</dbReference>
<dbReference type="EMBL" id="BAUW01000212">
    <property type="protein sequence ID" value="GAE48449.1"/>
    <property type="molecule type" value="Genomic_DNA"/>
</dbReference>
<name>W4RXT4_9BACI</name>
<sequence length="126" mass="14396">MLENLPVETVEYRLSPEEQVCSCCNGAMHQMSTEVRQELKFIPAELKVVKHVRHVYACRKCERKELETPIVTAPMPKPVHPGSLVSPSLMAHIMNQKYVDGLPLYRQEKQFRRMGVGLSRKPLPIG</sequence>
<proteinExistence type="predicted"/>
<feature type="domain" description="Transposase IS66 central" evidence="1">
    <location>
        <begin position="83"/>
        <end position="121"/>
    </location>
</feature>
<accession>W4RXT4</accession>
<dbReference type="PANTHER" id="PTHR33678">
    <property type="entry name" value="BLL1576 PROTEIN"/>
    <property type="match status" value="1"/>
</dbReference>
<dbReference type="InterPro" id="IPR052344">
    <property type="entry name" value="Transposase-related"/>
</dbReference>
<evidence type="ECO:0000259" key="2">
    <source>
        <dbReference type="Pfam" id="PF13005"/>
    </source>
</evidence>
<reference evidence="3 4" key="1">
    <citation type="submission" date="2013-12" db="EMBL/GenBank/DDBJ databases">
        <title>NBRP : Genome information of microbial organism related human and environment.</title>
        <authorList>
            <person name="Hattori M."/>
            <person name="Oshima K."/>
            <person name="Inaba H."/>
            <person name="Suda W."/>
            <person name="Sakamoto M."/>
            <person name="Iino T."/>
            <person name="Kitahara M."/>
            <person name="Oshida Y."/>
            <person name="Iida T."/>
            <person name="Kudo T."/>
            <person name="Itoh T."/>
            <person name="Ahmed I."/>
            <person name="Ohkuma M."/>
        </authorList>
    </citation>
    <scope>NUCLEOTIDE SEQUENCE [LARGE SCALE GENOMIC DNA]</scope>
    <source>
        <strain evidence="3 4">JCM 21738</strain>
    </source>
</reference>
<keyword evidence="4" id="KW-1185">Reference proteome</keyword>
<feature type="domain" description="Transposase IS66 zinc-finger binding" evidence="2">
    <location>
        <begin position="18"/>
        <end position="62"/>
    </location>
</feature>